<dbReference type="PANTHER" id="PTHR21716">
    <property type="entry name" value="TRANSMEMBRANE PROTEIN"/>
    <property type="match status" value="1"/>
</dbReference>
<name>A0ABS5R914_9HYPH</name>
<evidence type="ECO:0000256" key="1">
    <source>
        <dbReference type="ARBA" id="ARBA00004141"/>
    </source>
</evidence>
<feature type="transmembrane region" description="Helical" evidence="6">
    <location>
        <begin position="133"/>
        <end position="156"/>
    </location>
</feature>
<sequence length="342" mass="36355">MGGRGLSVMIGIGCAILIAGAVYLGGDLIAPVAFALFIMALVWPLQARLQRRMPQLLALLLTLIVTLVVLAGLFSLTLWGFGKAAQWLIANAGRFQTLYAEAAGWLEGHGLIIAGSMVETFNVGWMIRFLQSAAARVNGMLGFAVLTGIYVMLGLLEIDVIRRKLAAGEAGENGRRVLAACTETGAKLRRYMGVRTVVSLCTGLAVWGFATLAGLDLAIAWGVIAFVLNYIPFIGPLLATLMPTLFTMAQFESWQMAIAVFAGMNIIQFLSGSYIEPRIAGRALAVSPFIVLLAVFVGAFMWGLAGAFIGVPIVIAALTLCEQFEDSRWVARLLSGAPPAAG</sequence>
<evidence type="ECO:0000256" key="3">
    <source>
        <dbReference type="ARBA" id="ARBA00022692"/>
    </source>
</evidence>
<keyword evidence="4 6" id="KW-1133">Transmembrane helix</keyword>
<organism evidence="7 8">
    <name type="scientific">Ancylobacter radicis</name>
    <dbReference type="NCBI Taxonomy" id="2836179"/>
    <lineage>
        <taxon>Bacteria</taxon>
        <taxon>Pseudomonadati</taxon>
        <taxon>Pseudomonadota</taxon>
        <taxon>Alphaproteobacteria</taxon>
        <taxon>Hyphomicrobiales</taxon>
        <taxon>Xanthobacteraceae</taxon>
        <taxon>Ancylobacter</taxon>
    </lineage>
</organism>
<dbReference type="EMBL" id="JAHCQH010000017">
    <property type="protein sequence ID" value="MBS9478012.1"/>
    <property type="molecule type" value="Genomic_DNA"/>
</dbReference>
<evidence type="ECO:0000256" key="2">
    <source>
        <dbReference type="ARBA" id="ARBA00009773"/>
    </source>
</evidence>
<feature type="transmembrane region" description="Helical" evidence="6">
    <location>
        <begin position="5"/>
        <end position="22"/>
    </location>
</feature>
<accession>A0ABS5R914</accession>
<comment type="similarity">
    <text evidence="2">Belongs to the autoinducer-2 exporter (AI-2E) (TC 2.A.86) family.</text>
</comment>
<comment type="subcellular location">
    <subcellularLocation>
        <location evidence="1">Membrane</location>
        <topology evidence="1">Multi-pass membrane protein</topology>
    </subcellularLocation>
</comment>
<dbReference type="Pfam" id="PF01594">
    <property type="entry name" value="AI-2E_transport"/>
    <property type="match status" value="1"/>
</dbReference>
<feature type="transmembrane region" description="Helical" evidence="6">
    <location>
        <begin position="57"/>
        <end position="81"/>
    </location>
</feature>
<feature type="transmembrane region" description="Helical" evidence="6">
    <location>
        <begin position="287"/>
        <end position="320"/>
    </location>
</feature>
<evidence type="ECO:0000256" key="4">
    <source>
        <dbReference type="ARBA" id="ARBA00022989"/>
    </source>
</evidence>
<evidence type="ECO:0000256" key="5">
    <source>
        <dbReference type="ARBA" id="ARBA00023136"/>
    </source>
</evidence>
<evidence type="ECO:0000313" key="7">
    <source>
        <dbReference type="EMBL" id="MBS9478012.1"/>
    </source>
</evidence>
<evidence type="ECO:0000313" key="8">
    <source>
        <dbReference type="Proteomes" id="UP001166585"/>
    </source>
</evidence>
<feature type="transmembrane region" description="Helical" evidence="6">
    <location>
        <begin position="197"/>
        <end position="224"/>
    </location>
</feature>
<keyword evidence="3 6" id="KW-0812">Transmembrane</keyword>
<protein>
    <submittedName>
        <fullName evidence="7">AI-2E family transporter</fullName>
    </submittedName>
</protein>
<feature type="transmembrane region" description="Helical" evidence="6">
    <location>
        <begin position="28"/>
        <end position="45"/>
    </location>
</feature>
<proteinExistence type="inferred from homology"/>
<feature type="transmembrane region" description="Helical" evidence="6">
    <location>
        <begin position="256"/>
        <end position="275"/>
    </location>
</feature>
<dbReference type="PANTHER" id="PTHR21716:SF64">
    <property type="entry name" value="AI-2 TRANSPORT PROTEIN TQSA"/>
    <property type="match status" value="1"/>
</dbReference>
<comment type="caution">
    <text evidence="7">The sequence shown here is derived from an EMBL/GenBank/DDBJ whole genome shotgun (WGS) entry which is preliminary data.</text>
</comment>
<keyword evidence="5 6" id="KW-0472">Membrane</keyword>
<dbReference type="Proteomes" id="UP001166585">
    <property type="component" value="Unassembled WGS sequence"/>
</dbReference>
<keyword evidence="8" id="KW-1185">Reference proteome</keyword>
<reference evidence="7" key="1">
    <citation type="submission" date="2021-05" db="EMBL/GenBank/DDBJ databases">
        <authorList>
            <person name="Sun Q."/>
            <person name="Inoue M."/>
        </authorList>
    </citation>
    <scope>NUCLEOTIDE SEQUENCE</scope>
    <source>
        <strain evidence="7">VKM B-3255</strain>
    </source>
</reference>
<gene>
    <name evidence="7" type="ORF">KIP89_12930</name>
</gene>
<dbReference type="InterPro" id="IPR002549">
    <property type="entry name" value="AI-2E-like"/>
</dbReference>
<evidence type="ECO:0000256" key="6">
    <source>
        <dbReference type="SAM" id="Phobius"/>
    </source>
</evidence>